<dbReference type="EMBL" id="JACHMM010000001">
    <property type="protein sequence ID" value="MBB5786127.1"/>
    <property type="molecule type" value="Genomic_DNA"/>
</dbReference>
<dbReference type="InterPro" id="IPR011711">
    <property type="entry name" value="GntR_C"/>
</dbReference>
<gene>
    <name evidence="5" type="ORF">HD601_000702</name>
</gene>
<dbReference type="SUPFAM" id="SSF48008">
    <property type="entry name" value="GntR ligand-binding domain-like"/>
    <property type="match status" value="1"/>
</dbReference>
<dbReference type="RefSeq" id="WP_184819376.1">
    <property type="nucleotide sequence ID" value="NZ_JACHMM010000001.1"/>
</dbReference>
<name>A0A7W9GLY7_9ACTN</name>
<dbReference type="GO" id="GO:0003677">
    <property type="term" value="F:DNA binding"/>
    <property type="evidence" value="ECO:0007669"/>
    <property type="project" value="UniProtKB-KW"/>
</dbReference>
<dbReference type="PANTHER" id="PTHR43537:SF24">
    <property type="entry name" value="GLUCONATE OPERON TRANSCRIPTIONAL REPRESSOR"/>
    <property type="match status" value="1"/>
</dbReference>
<evidence type="ECO:0000259" key="4">
    <source>
        <dbReference type="PROSITE" id="PS50949"/>
    </source>
</evidence>
<dbReference type="InterPro" id="IPR000524">
    <property type="entry name" value="Tscrpt_reg_HTH_GntR"/>
</dbReference>
<keyword evidence="3" id="KW-0804">Transcription</keyword>
<dbReference type="SMART" id="SM00345">
    <property type="entry name" value="HTH_GNTR"/>
    <property type="match status" value="1"/>
</dbReference>
<accession>A0A7W9GLY7</accession>
<dbReference type="Gene3D" id="1.20.120.530">
    <property type="entry name" value="GntR ligand-binding domain-like"/>
    <property type="match status" value="1"/>
</dbReference>
<reference evidence="5 6" key="1">
    <citation type="submission" date="2020-08" db="EMBL/GenBank/DDBJ databases">
        <title>Sequencing the genomes of 1000 actinobacteria strains.</title>
        <authorList>
            <person name="Klenk H.-P."/>
        </authorList>
    </citation>
    <scope>NUCLEOTIDE SEQUENCE [LARGE SCALE GENOMIC DNA]</scope>
    <source>
        <strain evidence="5 6">DSM 102122</strain>
    </source>
</reference>
<dbReference type="PROSITE" id="PS50949">
    <property type="entry name" value="HTH_GNTR"/>
    <property type="match status" value="1"/>
</dbReference>
<proteinExistence type="predicted"/>
<dbReference type="Pfam" id="PF07729">
    <property type="entry name" value="FCD"/>
    <property type="match status" value="1"/>
</dbReference>
<dbReference type="PANTHER" id="PTHR43537">
    <property type="entry name" value="TRANSCRIPTIONAL REGULATOR, GNTR FAMILY"/>
    <property type="match status" value="1"/>
</dbReference>
<comment type="caution">
    <text evidence="5">The sequence shown here is derived from an EMBL/GenBank/DDBJ whole genome shotgun (WGS) entry which is preliminary data.</text>
</comment>
<keyword evidence="1" id="KW-0805">Transcription regulation</keyword>
<dbReference type="InterPro" id="IPR008920">
    <property type="entry name" value="TF_FadR/GntR_C"/>
</dbReference>
<dbReference type="CDD" id="cd07377">
    <property type="entry name" value="WHTH_GntR"/>
    <property type="match status" value="1"/>
</dbReference>
<dbReference type="AlphaFoldDB" id="A0A7W9GLY7"/>
<dbReference type="GO" id="GO:0003700">
    <property type="term" value="F:DNA-binding transcription factor activity"/>
    <property type="evidence" value="ECO:0007669"/>
    <property type="project" value="InterPro"/>
</dbReference>
<evidence type="ECO:0000256" key="3">
    <source>
        <dbReference type="ARBA" id="ARBA00023163"/>
    </source>
</evidence>
<feature type="domain" description="HTH gntR-type" evidence="4">
    <location>
        <begin position="26"/>
        <end position="93"/>
    </location>
</feature>
<keyword evidence="2 5" id="KW-0238">DNA-binding</keyword>
<sequence length="232" mass="25717">MPRKKTELAVDSRFHGVVAELASTFDSTGDAVYHVLRESIIRGALAPGEWLRQEAIAEAIGVSRVPVRSALIRLEAEGLLAMHGRRGAQVRMLSVARVNEICRLRVLLESHALKLSMARMTSARIERLRGLAGELDSGIGGAELNEVRDRFYRELYDHDHNPVLVETIEGFRGQVSRPWPNYRLPGATPDRYQDLVALVGDGDLAGADAWVYAHVEKVRGHLHAIAETEEQA</sequence>
<organism evidence="5 6">
    <name type="scientific">Jiangella mangrovi</name>
    <dbReference type="NCBI Taxonomy" id="1524084"/>
    <lineage>
        <taxon>Bacteria</taxon>
        <taxon>Bacillati</taxon>
        <taxon>Actinomycetota</taxon>
        <taxon>Actinomycetes</taxon>
        <taxon>Jiangellales</taxon>
        <taxon>Jiangellaceae</taxon>
        <taxon>Jiangella</taxon>
    </lineage>
</organism>
<dbReference type="Proteomes" id="UP000542813">
    <property type="component" value="Unassembled WGS sequence"/>
</dbReference>
<evidence type="ECO:0000256" key="2">
    <source>
        <dbReference type="ARBA" id="ARBA00023125"/>
    </source>
</evidence>
<evidence type="ECO:0000256" key="1">
    <source>
        <dbReference type="ARBA" id="ARBA00023015"/>
    </source>
</evidence>
<dbReference type="InterPro" id="IPR036390">
    <property type="entry name" value="WH_DNA-bd_sf"/>
</dbReference>
<protein>
    <submittedName>
        <fullName evidence="5">DNA-binding GntR family transcriptional regulator</fullName>
    </submittedName>
</protein>
<dbReference type="Gene3D" id="1.10.10.10">
    <property type="entry name" value="Winged helix-like DNA-binding domain superfamily/Winged helix DNA-binding domain"/>
    <property type="match status" value="1"/>
</dbReference>
<dbReference type="InterPro" id="IPR036388">
    <property type="entry name" value="WH-like_DNA-bd_sf"/>
</dbReference>
<evidence type="ECO:0000313" key="6">
    <source>
        <dbReference type="Proteomes" id="UP000542813"/>
    </source>
</evidence>
<dbReference type="SMART" id="SM00895">
    <property type="entry name" value="FCD"/>
    <property type="match status" value="1"/>
</dbReference>
<dbReference type="SUPFAM" id="SSF46785">
    <property type="entry name" value="Winged helix' DNA-binding domain"/>
    <property type="match status" value="1"/>
</dbReference>
<dbReference type="Pfam" id="PF00392">
    <property type="entry name" value="GntR"/>
    <property type="match status" value="1"/>
</dbReference>
<evidence type="ECO:0000313" key="5">
    <source>
        <dbReference type="EMBL" id="MBB5786127.1"/>
    </source>
</evidence>
<keyword evidence="6" id="KW-1185">Reference proteome</keyword>